<reference evidence="2" key="1">
    <citation type="journal article" date="2011" name="Stand. Genomic Sci.">
        <title>Non-contiguous finished genome sequence of the opportunistic oral pathogen Prevotella multisaccharivorax type strain (PPPA20).</title>
        <authorList>
            <person name="Pati A."/>
            <person name="Gronow S."/>
            <person name="Lu M."/>
            <person name="Lapidus A."/>
            <person name="Nolan M."/>
            <person name="Lucas S."/>
            <person name="Hammon N."/>
            <person name="Deshpande S."/>
            <person name="Cheng J.F."/>
            <person name="Tapia R."/>
            <person name="Han C."/>
            <person name="Goodwin L."/>
            <person name="Pitluck S."/>
            <person name="Liolios K."/>
            <person name="Pagani I."/>
            <person name="Mavromatis K."/>
            <person name="Mikhailova N."/>
            <person name="Huntemann M."/>
            <person name="Chen A."/>
            <person name="Palaniappan K."/>
            <person name="Land M."/>
            <person name="Hauser L."/>
            <person name="Detter J.C."/>
            <person name="Brambilla E.M."/>
            <person name="Rohde M."/>
            <person name="Goker M."/>
            <person name="Woyke T."/>
            <person name="Bristow J."/>
            <person name="Eisen J.A."/>
            <person name="Markowitz V."/>
            <person name="Hugenholtz P."/>
            <person name="Kyrpides N.C."/>
            <person name="Klenk H.P."/>
            <person name="Ivanova N."/>
        </authorList>
    </citation>
    <scope>NUCLEOTIDE SEQUENCE [LARGE SCALE GENOMIC DNA]</scope>
    <source>
        <strain evidence="2">DSM 17128</strain>
    </source>
</reference>
<dbReference type="HOGENOM" id="CLU_2397177_0_0_10"/>
<sequence>MTQYMQGQLFSWCESSWSFQHHLRAHMHTLQDRCFQILTVLNCFFSRRVILLDENPAMLTPGNCRQSCLHQYKVNTRRTFSFVVRATSSADVW</sequence>
<accession>F8NC35</accession>
<keyword evidence="2" id="KW-1185">Reference proteome</keyword>
<protein>
    <submittedName>
        <fullName evidence="1">Uncharacterized protein</fullName>
    </submittedName>
</protein>
<evidence type="ECO:0000313" key="2">
    <source>
        <dbReference type="Proteomes" id="UP000002772"/>
    </source>
</evidence>
<dbReference type="EMBL" id="GL945017">
    <property type="protein sequence ID" value="EGN57002.1"/>
    <property type="molecule type" value="Genomic_DNA"/>
</dbReference>
<dbReference type="Proteomes" id="UP000002772">
    <property type="component" value="Unassembled WGS sequence"/>
</dbReference>
<dbReference type="AlphaFoldDB" id="F8NC35"/>
<evidence type="ECO:0000313" key="1">
    <source>
        <dbReference type="EMBL" id="EGN57002.1"/>
    </source>
</evidence>
<dbReference type="STRING" id="688246.Premu_1589"/>
<organism evidence="1 2">
    <name type="scientific">Hallella multisaccharivorax DSM 17128</name>
    <dbReference type="NCBI Taxonomy" id="688246"/>
    <lineage>
        <taxon>Bacteria</taxon>
        <taxon>Pseudomonadati</taxon>
        <taxon>Bacteroidota</taxon>
        <taxon>Bacteroidia</taxon>
        <taxon>Bacteroidales</taxon>
        <taxon>Prevotellaceae</taxon>
        <taxon>Hallella</taxon>
    </lineage>
</organism>
<gene>
    <name evidence="1" type="ORF">Premu_1589</name>
</gene>
<name>F8NC35_9BACT</name>
<proteinExistence type="predicted"/>